<accession>A0A4S4DA21</accession>
<gene>
    <name evidence="11" type="ORF">TEA_022100</name>
</gene>
<organism evidence="11 12">
    <name type="scientific">Camellia sinensis var. sinensis</name>
    <name type="common">China tea</name>
    <dbReference type="NCBI Taxonomy" id="542762"/>
    <lineage>
        <taxon>Eukaryota</taxon>
        <taxon>Viridiplantae</taxon>
        <taxon>Streptophyta</taxon>
        <taxon>Embryophyta</taxon>
        <taxon>Tracheophyta</taxon>
        <taxon>Spermatophyta</taxon>
        <taxon>Magnoliopsida</taxon>
        <taxon>eudicotyledons</taxon>
        <taxon>Gunneridae</taxon>
        <taxon>Pentapetalae</taxon>
        <taxon>asterids</taxon>
        <taxon>Ericales</taxon>
        <taxon>Theaceae</taxon>
        <taxon>Camellia</taxon>
    </lineage>
</organism>
<keyword evidence="4" id="KW-0964">Secreted</keyword>
<dbReference type="GO" id="GO:0004650">
    <property type="term" value="F:polygalacturonase activity"/>
    <property type="evidence" value="ECO:0007669"/>
    <property type="project" value="InterPro"/>
</dbReference>
<comment type="caution">
    <text evidence="11">The sequence shown here is derived from an EMBL/GenBank/DDBJ whole genome shotgun (WGS) entry which is preliminary data.</text>
</comment>
<dbReference type="EMBL" id="SDRB02012119">
    <property type="protein sequence ID" value="THF98893.1"/>
    <property type="molecule type" value="Genomic_DNA"/>
</dbReference>
<feature type="transmembrane region" description="Helical" evidence="10">
    <location>
        <begin position="29"/>
        <end position="49"/>
    </location>
</feature>
<name>A0A4S4DA21_CAMSN</name>
<comment type="similarity">
    <text evidence="2 9">Belongs to the glycosyl hydrolase 28 family.</text>
</comment>
<evidence type="ECO:0000313" key="12">
    <source>
        <dbReference type="Proteomes" id="UP000306102"/>
    </source>
</evidence>
<keyword evidence="10" id="KW-0812">Transmembrane</keyword>
<proteinExistence type="inferred from homology"/>
<dbReference type="SUPFAM" id="SSF51126">
    <property type="entry name" value="Pectin lyase-like"/>
    <property type="match status" value="1"/>
</dbReference>
<dbReference type="Gene3D" id="2.160.20.10">
    <property type="entry name" value="Single-stranded right-handed beta-helix, Pectin lyase-like"/>
    <property type="match status" value="1"/>
</dbReference>
<evidence type="ECO:0000256" key="6">
    <source>
        <dbReference type="ARBA" id="ARBA00023295"/>
    </source>
</evidence>
<keyword evidence="10" id="KW-1133">Transmembrane helix</keyword>
<dbReference type="PANTHER" id="PTHR31375">
    <property type="match status" value="1"/>
</dbReference>
<sequence>MTISGNKTFLVKATVQFEVHAFSSSINVQGFRCAIFVIMGIVAMLGYTYDWMGFKLTRTTSLINVLNFGAIGDGSADDSQAFLKAWSATCGSTSNGPSMIIPGNKTFLVKQPVQFEGPCFSSSINVQVWGDIKAPDMMNFGDINSHTWLVFSKVDGLIVSGTGKIDGTGKSWWDSCPKETDCKKRPAALTFNRCNNLQLSGLTHVDSADNHISITNCEVATISSIHITAPKTSPNTDGIDINNSTRIQIHDSYIGTGDDCIAMTDGCKFINITGVNCGPGHGISIGSLGINGSRTTVEELHVNNCTFNGTQNGARIKTWQGGSGYAKIITFAEIILIETGNPILIDQYYCPHNTCKNQTSTLGISSVSFTGFRGTTNTVDAIQLKCNSKVPCTDIALNQINIMPAPDMKPGTIIQSTCINAHGTSNTSNNPKVTCLLQ</sequence>
<evidence type="ECO:0000256" key="1">
    <source>
        <dbReference type="ARBA" id="ARBA00004191"/>
    </source>
</evidence>
<reference evidence="11 12" key="1">
    <citation type="journal article" date="2018" name="Proc. Natl. Acad. Sci. U.S.A.">
        <title>Draft genome sequence of Camellia sinensis var. sinensis provides insights into the evolution of the tea genome and tea quality.</title>
        <authorList>
            <person name="Wei C."/>
            <person name="Yang H."/>
            <person name="Wang S."/>
            <person name="Zhao J."/>
            <person name="Liu C."/>
            <person name="Gao L."/>
            <person name="Xia E."/>
            <person name="Lu Y."/>
            <person name="Tai Y."/>
            <person name="She G."/>
            <person name="Sun J."/>
            <person name="Cao H."/>
            <person name="Tong W."/>
            <person name="Gao Q."/>
            <person name="Li Y."/>
            <person name="Deng W."/>
            <person name="Jiang X."/>
            <person name="Wang W."/>
            <person name="Chen Q."/>
            <person name="Zhang S."/>
            <person name="Li H."/>
            <person name="Wu J."/>
            <person name="Wang P."/>
            <person name="Li P."/>
            <person name="Shi C."/>
            <person name="Zheng F."/>
            <person name="Jian J."/>
            <person name="Huang B."/>
            <person name="Shan D."/>
            <person name="Shi M."/>
            <person name="Fang C."/>
            <person name="Yue Y."/>
            <person name="Li F."/>
            <person name="Li D."/>
            <person name="Wei S."/>
            <person name="Han B."/>
            <person name="Jiang C."/>
            <person name="Yin Y."/>
            <person name="Xia T."/>
            <person name="Zhang Z."/>
            <person name="Bennetzen J.L."/>
            <person name="Zhao S."/>
            <person name="Wan X."/>
        </authorList>
    </citation>
    <scope>NUCLEOTIDE SEQUENCE [LARGE SCALE GENOMIC DNA]</scope>
    <source>
        <strain evidence="12">cv. Shuchazao</strain>
        <tissue evidence="11">Leaf</tissue>
    </source>
</reference>
<dbReference type="GO" id="GO:0005975">
    <property type="term" value="P:carbohydrate metabolic process"/>
    <property type="evidence" value="ECO:0007669"/>
    <property type="project" value="InterPro"/>
</dbReference>
<protein>
    <recommendedName>
        <fullName evidence="13">Polygalacturonase</fullName>
    </recommendedName>
</protein>
<dbReference type="InterPro" id="IPR000743">
    <property type="entry name" value="Glyco_hydro_28"/>
</dbReference>
<feature type="active site" evidence="8">
    <location>
        <position position="281"/>
    </location>
</feature>
<dbReference type="AlphaFoldDB" id="A0A4S4DA21"/>
<keyword evidence="6 9" id="KW-0326">Glycosidase</keyword>
<dbReference type="InterPro" id="IPR011050">
    <property type="entry name" value="Pectin_lyase_fold/virulence"/>
</dbReference>
<evidence type="ECO:0000256" key="7">
    <source>
        <dbReference type="ARBA" id="ARBA00023316"/>
    </source>
</evidence>
<dbReference type="InterPro" id="IPR012334">
    <property type="entry name" value="Pectin_lyas_fold"/>
</dbReference>
<comment type="subcellular location">
    <subcellularLocation>
        <location evidence="1">Secreted</location>
        <location evidence="1">Cell wall</location>
    </subcellularLocation>
</comment>
<dbReference type="PROSITE" id="PS00502">
    <property type="entry name" value="POLYGALACTURONASE"/>
    <property type="match status" value="1"/>
</dbReference>
<evidence type="ECO:0000313" key="11">
    <source>
        <dbReference type="EMBL" id="THF98893.1"/>
    </source>
</evidence>
<evidence type="ECO:0000256" key="3">
    <source>
        <dbReference type="ARBA" id="ARBA00022512"/>
    </source>
</evidence>
<dbReference type="GO" id="GO:0071555">
    <property type="term" value="P:cell wall organization"/>
    <property type="evidence" value="ECO:0007669"/>
    <property type="project" value="UniProtKB-KW"/>
</dbReference>
<evidence type="ECO:0000256" key="4">
    <source>
        <dbReference type="ARBA" id="ARBA00022525"/>
    </source>
</evidence>
<evidence type="ECO:0000256" key="5">
    <source>
        <dbReference type="ARBA" id="ARBA00022801"/>
    </source>
</evidence>
<keyword evidence="5 9" id="KW-0378">Hydrolase</keyword>
<dbReference type="Pfam" id="PF00295">
    <property type="entry name" value="Glyco_hydro_28"/>
    <property type="match status" value="1"/>
</dbReference>
<keyword evidence="12" id="KW-1185">Reference proteome</keyword>
<keyword evidence="10" id="KW-0472">Membrane</keyword>
<evidence type="ECO:0000256" key="2">
    <source>
        <dbReference type="ARBA" id="ARBA00008834"/>
    </source>
</evidence>
<keyword evidence="3" id="KW-0134">Cell wall</keyword>
<evidence type="ECO:0008006" key="13">
    <source>
        <dbReference type="Google" id="ProtNLM"/>
    </source>
</evidence>
<evidence type="ECO:0000256" key="8">
    <source>
        <dbReference type="PROSITE-ProRule" id="PRU10052"/>
    </source>
</evidence>
<dbReference type="STRING" id="542762.A0A4S4DA21"/>
<keyword evidence="7" id="KW-0961">Cell wall biogenesis/degradation</keyword>
<dbReference type="Proteomes" id="UP000306102">
    <property type="component" value="Unassembled WGS sequence"/>
</dbReference>
<evidence type="ECO:0000256" key="10">
    <source>
        <dbReference type="SAM" id="Phobius"/>
    </source>
</evidence>
<evidence type="ECO:0000256" key="9">
    <source>
        <dbReference type="RuleBase" id="RU361169"/>
    </source>
</evidence>